<gene>
    <name evidence="3" type="ORF">CIB54_17220</name>
</gene>
<dbReference type="AlphaFoldDB" id="A0A2N1E2X9"/>
<name>A0A2N1E2X9_PSEFL</name>
<organism evidence="3 4">
    <name type="scientific">Pseudomonas fluorescens</name>
    <dbReference type="NCBI Taxonomy" id="294"/>
    <lineage>
        <taxon>Bacteria</taxon>
        <taxon>Pseudomonadati</taxon>
        <taxon>Pseudomonadota</taxon>
        <taxon>Gammaproteobacteria</taxon>
        <taxon>Pseudomonadales</taxon>
        <taxon>Pseudomonadaceae</taxon>
        <taxon>Pseudomonas</taxon>
    </lineage>
</organism>
<reference evidence="3 4" key="1">
    <citation type="submission" date="2017-08" db="EMBL/GenBank/DDBJ databases">
        <authorList>
            <person name="de Groot N.N."/>
        </authorList>
    </citation>
    <scope>NUCLEOTIDE SEQUENCE [LARGE SCALE GENOMIC DNA]</scope>
    <source>
        <strain evidence="3 4">PfR 37</strain>
    </source>
</reference>
<evidence type="ECO:0000313" key="3">
    <source>
        <dbReference type="EMBL" id="PKH18827.1"/>
    </source>
</evidence>
<protein>
    <recommendedName>
        <fullName evidence="2">Bacteriophage Mx8 p63 C-terminal domain-containing protein</fullName>
    </recommendedName>
</protein>
<evidence type="ECO:0000256" key="1">
    <source>
        <dbReference type="SAM" id="MobiDB-lite"/>
    </source>
</evidence>
<proteinExistence type="predicted"/>
<sequence>MSTGKAEGGKARAKSLTPEQRSDIARKGALARSELAKLPKATHGSSDHPLKLGSLEIPCYVLDDGRRVLSLGGMVKALGMSIGSAGKGDGDRLYNFATGKAISPFISSELLDRMKSPVRFQAPTGGAAASGYEATILPDLCDAILEARKSGMLLHQQAHIAHQCEVLVRGLARIGIIALVDEATGYQKDRAKDALAKILEAYVAKELQPWVRTFDAEYYEQMFRLRGLPYPPENPNFRPQYFGKLTNDVVYRRLAPGVLTALKQESAKALKKGKLHQHLTAGIGRQGLMKHLGTVDAAMRLSDDWPDFMVKLNKLAPRYDETLPLDLEDVDL</sequence>
<evidence type="ECO:0000313" key="4">
    <source>
        <dbReference type="Proteomes" id="UP000233564"/>
    </source>
</evidence>
<evidence type="ECO:0000259" key="2">
    <source>
        <dbReference type="Pfam" id="PF10546"/>
    </source>
</evidence>
<dbReference type="InterPro" id="IPR018874">
    <property type="entry name" value="Phage_Mx8_p63_C"/>
</dbReference>
<comment type="caution">
    <text evidence="3">The sequence shown here is derived from an EMBL/GenBank/DDBJ whole genome shotgun (WGS) entry which is preliminary data.</text>
</comment>
<accession>A0A2N1E2X9</accession>
<dbReference type="EMBL" id="NVXX01000024">
    <property type="protein sequence ID" value="PKH18827.1"/>
    <property type="molecule type" value="Genomic_DNA"/>
</dbReference>
<dbReference type="Proteomes" id="UP000233564">
    <property type="component" value="Unassembled WGS sequence"/>
</dbReference>
<dbReference type="RefSeq" id="WP_101220422.1">
    <property type="nucleotide sequence ID" value="NZ_KZ478002.1"/>
</dbReference>
<feature type="region of interest" description="Disordered" evidence="1">
    <location>
        <begin position="1"/>
        <end position="28"/>
    </location>
</feature>
<feature type="domain" description="Bacteriophage Mx8 p63 C-terminal" evidence="2">
    <location>
        <begin position="198"/>
        <end position="286"/>
    </location>
</feature>
<dbReference type="Pfam" id="PF10546">
    <property type="entry name" value="P63C"/>
    <property type="match status" value="1"/>
</dbReference>